<gene>
    <name evidence="2" type="ORF">DGAL_LOCUS4908</name>
</gene>
<feature type="chain" id="PRO_5035282783" evidence="1">
    <location>
        <begin position="21"/>
        <end position="91"/>
    </location>
</feature>
<dbReference type="AlphaFoldDB" id="A0A8J2WD50"/>
<accession>A0A8J2WD50</accession>
<keyword evidence="1" id="KW-0732">Signal</keyword>
<dbReference type="EMBL" id="CAKKLH010000083">
    <property type="protein sequence ID" value="CAH0102499.1"/>
    <property type="molecule type" value="Genomic_DNA"/>
</dbReference>
<protein>
    <submittedName>
        <fullName evidence="2">Uncharacterized protein</fullName>
    </submittedName>
</protein>
<comment type="caution">
    <text evidence="2">The sequence shown here is derived from an EMBL/GenBank/DDBJ whole genome shotgun (WGS) entry which is preliminary data.</text>
</comment>
<evidence type="ECO:0000313" key="3">
    <source>
        <dbReference type="Proteomes" id="UP000789390"/>
    </source>
</evidence>
<organism evidence="2 3">
    <name type="scientific">Daphnia galeata</name>
    <dbReference type="NCBI Taxonomy" id="27404"/>
    <lineage>
        <taxon>Eukaryota</taxon>
        <taxon>Metazoa</taxon>
        <taxon>Ecdysozoa</taxon>
        <taxon>Arthropoda</taxon>
        <taxon>Crustacea</taxon>
        <taxon>Branchiopoda</taxon>
        <taxon>Diplostraca</taxon>
        <taxon>Cladocera</taxon>
        <taxon>Anomopoda</taxon>
        <taxon>Daphniidae</taxon>
        <taxon>Daphnia</taxon>
    </lineage>
</organism>
<keyword evidence="3" id="KW-1185">Reference proteome</keyword>
<evidence type="ECO:0000256" key="1">
    <source>
        <dbReference type="SAM" id="SignalP"/>
    </source>
</evidence>
<feature type="signal peptide" evidence="1">
    <location>
        <begin position="1"/>
        <end position="20"/>
    </location>
</feature>
<evidence type="ECO:0000313" key="2">
    <source>
        <dbReference type="EMBL" id="CAH0102499.1"/>
    </source>
</evidence>
<reference evidence="2" key="1">
    <citation type="submission" date="2021-11" db="EMBL/GenBank/DDBJ databases">
        <authorList>
            <person name="Schell T."/>
        </authorList>
    </citation>
    <scope>NUCLEOTIDE SEQUENCE</scope>
    <source>
        <strain evidence="2">M5</strain>
    </source>
</reference>
<name>A0A8J2WD50_9CRUS</name>
<sequence>MSRAVFTYVLGLAAFCFVIAASNPLHQNQITVMSMTDTSSTLDAASPNVQHFAASVNLIYSPIYFLIVKLKQLPKGMTSCIVNPTICSDLL</sequence>
<proteinExistence type="predicted"/>
<dbReference type="Proteomes" id="UP000789390">
    <property type="component" value="Unassembled WGS sequence"/>
</dbReference>